<dbReference type="AlphaFoldDB" id="A0A1I4X9A4"/>
<name>A0A1I4X9A4_9PROT</name>
<evidence type="ECO:0000313" key="2">
    <source>
        <dbReference type="Proteomes" id="UP000183287"/>
    </source>
</evidence>
<accession>A0A1I4X9A4</accession>
<sequence>MCGNEQNKFTLSLTIVNRKARCSSDNSVGSTFCSTRVKRRTCGRMSYAGTLALAKKIGLAKSTAILELLKCGHTDPNWTLPSRIADHPLTWLIQVNSIIVDARYASREIQEEAFRCGWIPCSLSALSVFHGTRIGARPQIKKNKCILPIMLRSPLSRFSNALYHITWRGDRSENIYKRGDDRLRF</sequence>
<proteinExistence type="predicted"/>
<organism evidence="1 2">
    <name type="scientific">Nitrosomonas communis</name>
    <dbReference type="NCBI Taxonomy" id="44574"/>
    <lineage>
        <taxon>Bacteria</taxon>
        <taxon>Pseudomonadati</taxon>
        <taxon>Pseudomonadota</taxon>
        <taxon>Betaproteobacteria</taxon>
        <taxon>Nitrosomonadales</taxon>
        <taxon>Nitrosomonadaceae</taxon>
        <taxon>Nitrosomonas</taxon>
    </lineage>
</organism>
<reference evidence="2" key="1">
    <citation type="submission" date="2016-10" db="EMBL/GenBank/DDBJ databases">
        <authorList>
            <person name="Varghese N."/>
            <person name="Submissions S."/>
        </authorList>
    </citation>
    <scope>NUCLEOTIDE SEQUENCE [LARGE SCALE GENOMIC DNA]</scope>
    <source>
        <strain evidence="2">Nm44</strain>
    </source>
</reference>
<gene>
    <name evidence="1" type="ORF">SAMN05421863_11443</name>
</gene>
<evidence type="ECO:0000313" key="1">
    <source>
        <dbReference type="EMBL" id="SFN22487.1"/>
    </source>
</evidence>
<dbReference type="EMBL" id="FOUB01000144">
    <property type="protein sequence ID" value="SFN22487.1"/>
    <property type="molecule type" value="Genomic_DNA"/>
</dbReference>
<dbReference type="Proteomes" id="UP000183287">
    <property type="component" value="Unassembled WGS sequence"/>
</dbReference>
<protein>
    <submittedName>
        <fullName evidence="1">Uncharacterized protein</fullName>
    </submittedName>
</protein>
<keyword evidence="2" id="KW-1185">Reference proteome</keyword>